<protein>
    <recommendedName>
        <fullName evidence="4">CDP-glycerol:poly(Glycerophosphate) glycerophosphotransferase</fullName>
    </recommendedName>
</protein>
<dbReference type="SUPFAM" id="SSF53756">
    <property type="entry name" value="UDP-Glycosyltransferase/glycogen phosphorylase"/>
    <property type="match status" value="1"/>
</dbReference>
<keyword evidence="1" id="KW-1133">Transmembrane helix</keyword>
<evidence type="ECO:0000256" key="1">
    <source>
        <dbReference type="SAM" id="Phobius"/>
    </source>
</evidence>
<reference evidence="2 3" key="1">
    <citation type="journal article" date="2019" name="Int. J. Syst. Evol. Microbiol.">
        <title>The Global Catalogue of Microorganisms (GCM) 10K type strain sequencing project: providing services to taxonomists for standard genome sequencing and annotation.</title>
        <authorList>
            <consortium name="The Broad Institute Genomics Platform"/>
            <consortium name="The Broad Institute Genome Sequencing Center for Infectious Disease"/>
            <person name="Wu L."/>
            <person name="Ma J."/>
        </authorList>
    </citation>
    <scope>NUCLEOTIDE SEQUENCE [LARGE SCALE GENOMIC DNA]</scope>
    <source>
        <strain evidence="2 3">JCM 16378</strain>
    </source>
</reference>
<dbReference type="Gene3D" id="3.40.50.12580">
    <property type="match status" value="1"/>
</dbReference>
<name>A0ABN3UW29_9MICO</name>
<dbReference type="EMBL" id="BAAARN010000005">
    <property type="protein sequence ID" value="GAA2739442.1"/>
    <property type="molecule type" value="Genomic_DNA"/>
</dbReference>
<dbReference type="Pfam" id="PF04464">
    <property type="entry name" value="Glyphos_transf"/>
    <property type="match status" value="1"/>
</dbReference>
<dbReference type="InterPro" id="IPR043148">
    <property type="entry name" value="TagF_C"/>
</dbReference>
<keyword evidence="1" id="KW-0472">Membrane</keyword>
<evidence type="ECO:0000313" key="3">
    <source>
        <dbReference type="Proteomes" id="UP001501326"/>
    </source>
</evidence>
<keyword evidence="1" id="KW-0812">Transmembrane</keyword>
<dbReference type="InterPro" id="IPR007554">
    <property type="entry name" value="Glycerophosphate_synth"/>
</dbReference>
<evidence type="ECO:0008006" key="4">
    <source>
        <dbReference type="Google" id="ProtNLM"/>
    </source>
</evidence>
<sequence>MTRLPSIPHRDEAVVSLTWVVSSAVMLVAAFQEWGWVLAAALVVNYVADGAFYTVDPRAVAWFNAREMAPVHRHLFRQAVAFLGWALLTTPTVTLVVVAMASVLVIHGAHAAYRLLGAWTRRRRRGRVWWRGLDVNGAESGPTILPTTLPRVWTIAGARFALHVDVAFVLGLVASWTLGAAWPVWVGLALVVVGGVFVVARGLARRRLVDRLPTPQEEKAEVLAALEQLAPEVVVYFSGGPDTTYQLNVWLETIDRIEQPTVIFIRESRHLDALLPTRTPVVVLPKAKDVEAFQLPSMRVALYPTTVIKNNHMIRLRGLRHVFINHGDGDKSVTYSPLHRVFDEIWVAGEAARDRYLQRGEGVRPDQLVTVGRPQLAHIEAVPDSAQQASPLTVLYAPTWEGNFEGVNYSSVAPMGELIVDALLGADREVRVLFKAHPATGTRLNAAATARAAIEHRLASGPHEVVGTEPDALYRAFNEADVLVADISSVVADFLASRKPYLVTNPKGVPLDEFHAEFPSTAGGGVVGPDAAAVLAALEDAAGPDTLRRRRLELATYFLGEPVEDPIARFTDEVTRAVGRSEAALARSIAAAQVQAIESEAVEENA</sequence>
<accession>A0ABN3UW29</accession>
<evidence type="ECO:0000313" key="2">
    <source>
        <dbReference type="EMBL" id="GAA2739442.1"/>
    </source>
</evidence>
<feature type="transmembrane region" description="Helical" evidence="1">
    <location>
        <begin position="184"/>
        <end position="204"/>
    </location>
</feature>
<proteinExistence type="predicted"/>
<comment type="caution">
    <text evidence="2">The sequence shown here is derived from an EMBL/GenBank/DDBJ whole genome shotgun (WGS) entry which is preliminary data.</text>
</comment>
<feature type="transmembrane region" description="Helical" evidence="1">
    <location>
        <begin position="12"/>
        <end position="30"/>
    </location>
</feature>
<feature type="transmembrane region" description="Helical" evidence="1">
    <location>
        <begin position="160"/>
        <end position="178"/>
    </location>
</feature>
<feature type="transmembrane region" description="Helical" evidence="1">
    <location>
        <begin position="36"/>
        <end position="55"/>
    </location>
</feature>
<dbReference type="RefSeq" id="WP_344195935.1">
    <property type="nucleotide sequence ID" value="NZ_BAAARN010000005.1"/>
</dbReference>
<gene>
    <name evidence="2" type="ORF">GCM10009867_35520</name>
</gene>
<keyword evidence="3" id="KW-1185">Reference proteome</keyword>
<dbReference type="Proteomes" id="UP001501326">
    <property type="component" value="Unassembled WGS sequence"/>
</dbReference>
<organism evidence="2 3">
    <name type="scientific">Pedococcus aerophilus</name>
    <dbReference type="NCBI Taxonomy" id="436356"/>
    <lineage>
        <taxon>Bacteria</taxon>
        <taxon>Bacillati</taxon>
        <taxon>Actinomycetota</taxon>
        <taxon>Actinomycetes</taxon>
        <taxon>Micrococcales</taxon>
        <taxon>Intrasporangiaceae</taxon>
        <taxon>Pedococcus</taxon>
    </lineage>
</organism>